<dbReference type="SUPFAM" id="SSF53474">
    <property type="entry name" value="alpha/beta-Hydrolases"/>
    <property type="match status" value="1"/>
</dbReference>
<organism evidence="2 3">
    <name type="scientific">Acinetobacter calcoaceticus</name>
    <dbReference type="NCBI Taxonomy" id="471"/>
    <lineage>
        <taxon>Bacteria</taxon>
        <taxon>Pseudomonadati</taxon>
        <taxon>Pseudomonadota</taxon>
        <taxon>Gammaproteobacteria</taxon>
        <taxon>Moraxellales</taxon>
        <taxon>Moraxellaceae</taxon>
        <taxon>Acinetobacter</taxon>
        <taxon>Acinetobacter calcoaceticus/baumannii complex</taxon>
    </lineage>
</organism>
<protein>
    <submittedName>
        <fullName evidence="2">3-oxoadipate enol-lactonase</fullName>
    </submittedName>
</protein>
<dbReference type="GO" id="GO:0046503">
    <property type="term" value="P:glycerolipid catabolic process"/>
    <property type="evidence" value="ECO:0007669"/>
    <property type="project" value="TreeGrafter"/>
</dbReference>
<gene>
    <name evidence="2" type="ORF">EC844_11299</name>
</gene>
<dbReference type="AlphaFoldDB" id="A0A4R1Y3L8"/>
<dbReference type="InterPro" id="IPR050471">
    <property type="entry name" value="AB_hydrolase"/>
</dbReference>
<dbReference type="Gene3D" id="3.40.50.1820">
    <property type="entry name" value="alpha/beta hydrolase"/>
    <property type="match status" value="1"/>
</dbReference>
<accession>A0A4R1Y3L8</accession>
<keyword evidence="3" id="KW-1185">Reference proteome</keyword>
<dbReference type="EMBL" id="SLVJ01000012">
    <property type="protein sequence ID" value="TCM66653.1"/>
    <property type="molecule type" value="Genomic_DNA"/>
</dbReference>
<dbReference type="OrthoDB" id="9793083at2"/>
<reference evidence="2 3" key="1">
    <citation type="submission" date="2019-03" db="EMBL/GenBank/DDBJ databases">
        <title>Genomic analyses of the natural microbiome of Caenorhabditis elegans.</title>
        <authorList>
            <person name="Samuel B."/>
        </authorList>
    </citation>
    <scope>NUCLEOTIDE SEQUENCE [LARGE SCALE GENOMIC DNA]</scope>
    <source>
        <strain evidence="2 3">JUb89</strain>
    </source>
</reference>
<evidence type="ECO:0000313" key="3">
    <source>
        <dbReference type="Proteomes" id="UP000294963"/>
    </source>
</evidence>
<dbReference type="PANTHER" id="PTHR43433">
    <property type="entry name" value="HYDROLASE, ALPHA/BETA FOLD FAMILY PROTEIN"/>
    <property type="match status" value="1"/>
</dbReference>
<dbReference type="InterPro" id="IPR029058">
    <property type="entry name" value="AB_hydrolase_fold"/>
</dbReference>
<evidence type="ECO:0000313" key="2">
    <source>
        <dbReference type="EMBL" id="TCM66653.1"/>
    </source>
</evidence>
<feature type="domain" description="AB hydrolase-1" evidence="1">
    <location>
        <begin position="25"/>
        <end position="121"/>
    </location>
</feature>
<dbReference type="Pfam" id="PF00561">
    <property type="entry name" value="Abhydrolase_1"/>
    <property type="match status" value="1"/>
</dbReference>
<comment type="caution">
    <text evidence="2">The sequence shown here is derived from an EMBL/GenBank/DDBJ whole genome shotgun (WGS) entry which is preliminary data.</text>
</comment>
<evidence type="ECO:0000259" key="1">
    <source>
        <dbReference type="Pfam" id="PF00561"/>
    </source>
</evidence>
<dbReference type="PANTHER" id="PTHR43433:SF5">
    <property type="entry name" value="AB HYDROLASE-1 DOMAIN-CONTAINING PROTEIN"/>
    <property type="match status" value="1"/>
</dbReference>
<name>A0A4R1Y3L8_ACICA</name>
<dbReference type="InterPro" id="IPR000073">
    <property type="entry name" value="AB_hydrolase_1"/>
</dbReference>
<dbReference type="Proteomes" id="UP000294963">
    <property type="component" value="Unassembled WGS sequence"/>
</dbReference>
<dbReference type="PRINTS" id="PR00111">
    <property type="entry name" value="ABHYDROLASE"/>
</dbReference>
<proteinExistence type="predicted"/>
<sequence length="261" mass="29127">MNIMIPNRHGYRLAVQVQGPDHAEPIIFLNALGTDHGMWQYQVAELEKDFRVLTFDTRGHGQSDAMETNSLQDMAEDVIDILDAFSIKKAHICGISIGGLIGLKLANIASDRLLSMTLANTAARIGCAEKWVNQAKTVERKGLTGIVNKMPRRWFSSGFDYKQDVVAQRSLGMLEKTSAQGFADACRALANNNLMPQQESIQLPCLIIAGAVDPLTRLKDVRDLHARIKHSRLCILDASHLSNIERPQAFFQIFRLFIRSI</sequence>
<dbReference type="GO" id="GO:0004806">
    <property type="term" value="F:triacylglycerol lipase activity"/>
    <property type="evidence" value="ECO:0007669"/>
    <property type="project" value="TreeGrafter"/>
</dbReference>